<dbReference type="Pfam" id="PF00890">
    <property type="entry name" value="FAD_binding_2"/>
    <property type="match status" value="1"/>
</dbReference>
<evidence type="ECO:0000256" key="9">
    <source>
        <dbReference type="ARBA" id="ARBA00023002"/>
    </source>
</evidence>
<proteinExistence type="inferred from homology"/>
<dbReference type="InterPro" id="IPR005288">
    <property type="entry name" value="NadB"/>
</dbReference>
<comment type="caution">
    <text evidence="15">The sequence shown here is derived from an EMBL/GenBank/DDBJ whole genome shotgun (WGS) entry which is preliminary data.</text>
</comment>
<dbReference type="PANTHER" id="PTHR42716">
    <property type="entry name" value="L-ASPARTATE OXIDASE"/>
    <property type="match status" value="1"/>
</dbReference>
<dbReference type="PRINTS" id="PR00368">
    <property type="entry name" value="FADPNR"/>
</dbReference>
<evidence type="ECO:0000256" key="2">
    <source>
        <dbReference type="ARBA" id="ARBA00004950"/>
    </source>
</evidence>
<keyword evidence="9" id="KW-0560">Oxidoreductase</keyword>
<dbReference type="EC" id="1.4.3.16" evidence="4"/>
<dbReference type="Gene3D" id="1.20.58.100">
    <property type="entry name" value="Fumarate reductase/succinate dehydrogenase flavoprotein-like, C-terminal domain"/>
    <property type="match status" value="1"/>
</dbReference>
<keyword evidence="7" id="KW-0662">Pyridine nucleotide biosynthesis</keyword>
<feature type="region of interest" description="Disordered" evidence="13">
    <location>
        <begin position="462"/>
        <end position="481"/>
    </location>
</feature>
<reference evidence="15" key="1">
    <citation type="journal article" date="2014" name="Int. J. Syst. Evol. Microbiol.">
        <title>Complete genome sequence of Corynebacterium casei LMG S-19264T (=DSM 44701T), isolated from a smear-ripened cheese.</title>
        <authorList>
            <consortium name="US DOE Joint Genome Institute (JGI-PGF)"/>
            <person name="Walter F."/>
            <person name="Albersmeier A."/>
            <person name="Kalinowski J."/>
            <person name="Ruckert C."/>
        </authorList>
    </citation>
    <scope>NUCLEOTIDE SEQUENCE</scope>
    <source>
        <strain evidence="15">CGMCC 4.7308</strain>
    </source>
</reference>
<protein>
    <recommendedName>
        <fullName evidence="5">L-aspartate oxidase</fullName>
        <ecNumber evidence="4">1.4.3.16</ecNumber>
    </recommendedName>
    <alternativeName>
        <fullName evidence="11">Quinolinate synthase B</fullName>
    </alternativeName>
</protein>
<comment type="similarity">
    <text evidence="3">Belongs to the FAD-dependent oxidoreductase 2 family. NadB subfamily.</text>
</comment>
<dbReference type="Proteomes" id="UP000655208">
    <property type="component" value="Unassembled WGS sequence"/>
</dbReference>
<dbReference type="Gene3D" id="3.50.50.60">
    <property type="entry name" value="FAD/NAD(P)-binding domain"/>
    <property type="match status" value="1"/>
</dbReference>
<dbReference type="FunFam" id="3.90.700.10:FF:000002">
    <property type="entry name" value="L-aspartate oxidase"/>
    <property type="match status" value="1"/>
</dbReference>
<evidence type="ECO:0000256" key="7">
    <source>
        <dbReference type="ARBA" id="ARBA00022642"/>
    </source>
</evidence>
<dbReference type="SUPFAM" id="SSF51905">
    <property type="entry name" value="FAD/NAD(P)-binding domain"/>
    <property type="match status" value="1"/>
</dbReference>
<dbReference type="InterPro" id="IPR027477">
    <property type="entry name" value="Succ_DH/fumarate_Rdtase_cat_sf"/>
</dbReference>
<keyword evidence="8" id="KW-0274">FAD</keyword>
<evidence type="ECO:0000259" key="14">
    <source>
        <dbReference type="Pfam" id="PF00890"/>
    </source>
</evidence>
<comment type="cofactor">
    <cofactor evidence="1">
        <name>FAD</name>
        <dbReference type="ChEBI" id="CHEBI:57692"/>
    </cofactor>
</comment>
<dbReference type="SUPFAM" id="SSF46977">
    <property type="entry name" value="Succinate dehydrogenase/fumarate reductase flavoprotein C-terminal domain"/>
    <property type="match status" value="1"/>
</dbReference>
<dbReference type="GO" id="GO:0033765">
    <property type="term" value="F:steroid dehydrogenase activity, acting on the CH-CH group of donors"/>
    <property type="evidence" value="ECO:0007669"/>
    <property type="project" value="UniProtKB-ARBA"/>
</dbReference>
<evidence type="ECO:0000256" key="10">
    <source>
        <dbReference type="ARBA" id="ARBA00029426"/>
    </source>
</evidence>
<reference evidence="15" key="2">
    <citation type="submission" date="2020-09" db="EMBL/GenBank/DDBJ databases">
        <authorList>
            <person name="Sun Q."/>
            <person name="Zhou Y."/>
        </authorList>
    </citation>
    <scope>NUCLEOTIDE SEQUENCE</scope>
    <source>
        <strain evidence="15">CGMCC 4.7308</strain>
    </source>
</reference>
<evidence type="ECO:0000256" key="3">
    <source>
        <dbReference type="ARBA" id="ARBA00008562"/>
    </source>
</evidence>
<dbReference type="GO" id="GO:0034628">
    <property type="term" value="P:'de novo' NAD+ biosynthetic process from L-aspartate"/>
    <property type="evidence" value="ECO:0007669"/>
    <property type="project" value="TreeGrafter"/>
</dbReference>
<feature type="domain" description="FAD-dependent oxidoreductase 2 FAD-binding" evidence="14">
    <location>
        <begin position="9"/>
        <end position="412"/>
    </location>
</feature>
<dbReference type="PRINTS" id="PR00411">
    <property type="entry name" value="PNDRDTASEI"/>
</dbReference>
<dbReference type="RefSeq" id="WP_188943839.1">
    <property type="nucleotide sequence ID" value="NZ_BMNA01000010.1"/>
</dbReference>
<dbReference type="AlphaFoldDB" id="A0A917T746"/>
<evidence type="ECO:0000256" key="4">
    <source>
        <dbReference type="ARBA" id="ARBA00012173"/>
    </source>
</evidence>
<dbReference type="InterPro" id="IPR037099">
    <property type="entry name" value="Fum_R/Succ_DH_flav-like_C_sf"/>
</dbReference>
<organism evidence="15 16">
    <name type="scientific">Nakamurella endophytica</name>
    <dbReference type="NCBI Taxonomy" id="1748367"/>
    <lineage>
        <taxon>Bacteria</taxon>
        <taxon>Bacillati</taxon>
        <taxon>Actinomycetota</taxon>
        <taxon>Actinomycetes</taxon>
        <taxon>Nakamurellales</taxon>
        <taxon>Nakamurellaceae</taxon>
        <taxon>Nakamurella</taxon>
    </lineage>
</organism>
<evidence type="ECO:0000256" key="6">
    <source>
        <dbReference type="ARBA" id="ARBA00022630"/>
    </source>
</evidence>
<keyword evidence="6" id="KW-0285">Flavoprotein</keyword>
<dbReference type="GO" id="GO:0008734">
    <property type="term" value="F:L-aspartate oxidase activity"/>
    <property type="evidence" value="ECO:0007669"/>
    <property type="project" value="UniProtKB-EC"/>
</dbReference>
<evidence type="ECO:0000256" key="5">
    <source>
        <dbReference type="ARBA" id="ARBA00021901"/>
    </source>
</evidence>
<name>A0A917T746_9ACTN</name>
<comment type="catalytic activity">
    <reaction evidence="12">
        <text>L-aspartate + O2 = iminosuccinate + H2O2</text>
        <dbReference type="Rhea" id="RHEA:25876"/>
        <dbReference type="ChEBI" id="CHEBI:15379"/>
        <dbReference type="ChEBI" id="CHEBI:16240"/>
        <dbReference type="ChEBI" id="CHEBI:29991"/>
        <dbReference type="ChEBI" id="CHEBI:77875"/>
        <dbReference type="EC" id="1.4.3.16"/>
    </reaction>
    <physiologicalReaction direction="left-to-right" evidence="12">
        <dbReference type="Rhea" id="RHEA:25877"/>
    </physiologicalReaction>
</comment>
<evidence type="ECO:0000256" key="1">
    <source>
        <dbReference type="ARBA" id="ARBA00001974"/>
    </source>
</evidence>
<evidence type="ECO:0000256" key="12">
    <source>
        <dbReference type="ARBA" id="ARBA00048305"/>
    </source>
</evidence>
<dbReference type="EMBL" id="BMNA01000010">
    <property type="protein sequence ID" value="GGM12370.1"/>
    <property type="molecule type" value="Genomic_DNA"/>
</dbReference>
<comment type="pathway">
    <text evidence="2">Cofactor biosynthesis; NAD(+) biosynthesis; iminoaspartate from L-aspartate (oxidase route): step 1/1.</text>
</comment>
<dbReference type="PANTHER" id="PTHR42716:SF2">
    <property type="entry name" value="L-ASPARTATE OXIDASE, CHLOROPLASTIC"/>
    <property type="match status" value="1"/>
</dbReference>
<keyword evidence="16" id="KW-1185">Reference proteome</keyword>
<evidence type="ECO:0000256" key="8">
    <source>
        <dbReference type="ARBA" id="ARBA00022827"/>
    </source>
</evidence>
<accession>A0A917T746</accession>
<evidence type="ECO:0000313" key="15">
    <source>
        <dbReference type="EMBL" id="GGM12370.1"/>
    </source>
</evidence>
<dbReference type="Gene3D" id="3.90.700.10">
    <property type="entry name" value="Succinate dehydrogenase/fumarate reductase flavoprotein, catalytic domain"/>
    <property type="match status" value="1"/>
</dbReference>
<evidence type="ECO:0000313" key="16">
    <source>
        <dbReference type="Proteomes" id="UP000655208"/>
    </source>
</evidence>
<comment type="function">
    <text evidence="10">Catalyzes the oxidation of L-aspartate to iminoaspartate, the first step in the de novo biosynthesis of NAD(+).</text>
</comment>
<dbReference type="InterPro" id="IPR003953">
    <property type="entry name" value="FAD-dep_OxRdtase_2_FAD-bd"/>
</dbReference>
<dbReference type="InterPro" id="IPR036188">
    <property type="entry name" value="FAD/NAD-bd_sf"/>
</dbReference>
<dbReference type="SUPFAM" id="SSF56425">
    <property type="entry name" value="Succinate dehydrogenase/fumarate reductase flavoprotein, catalytic domain"/>
    <property type="match status" value="1"/>
</dbReference>
<sequence length="586" mass="58028">MTGDRADVDLLVIGSGVAGLTAAADAAAAGLSVLVVTKGTAEESNTRWAQGGIAVVGAGHAPGDSVGAHVEDTLVAAAGLADPAAVAAILGDGAAALDRLRRRGAVFDTAPGDPARLLRTREGGHSADRVVHAGGDATGAEVERALLAVPGRPAVLAGHRVVELVVDDGRVTGAVIAADAAAVAGTPHPSVGSPDPEPSTGIRPDTRVLRARAVVLATGGAGQLWAATTNPWVATGDGLALALRAGAALADLEFLQFHPTVLWSGPRARGHRPLVTEAVRGEGAVLVDATGARVMAGVHPLADLAPRDVVSLAVSRRMAQSPGGVRDHVFLDATGIPAEVFARRFPTVTASCRAASVDPAREPIPVAPAAHYHCGGVVTDLHGRSTVPGLYAVGEVARTGLHGANRLASNSLLEGLVLGERVARAVLADLSGSGTGPEVGVGPALLTGADGEHLHTVRAPVAEPGAGGTAHPAAARPEDGPRSVLQQAMSRSVGIGRDADGLAGVLGEALRQAAGPVDDPATAAALASAAVVVAAAARAETRGAHVRTDAPRTARAAVPVVVQLVDGVLTAGPAAVRTGLGAAVAS</sequence>
<evidence type="ECO:0000256" key="13">
    <source>
        <dbReference type="SAM" id="MobiDB-lite"/>
    </source>
</evidence>
<gene>
    <name evidence="15" type="primary">nadB</name>
    <name evidence="15" type="ORF">GCM10011594_35310</name>
</gene>
<evidence type="ECO:0000256" key="11">
    <source>
        <dbReference type="ARBA" id="ARBA00030386"/>
    </source>
</evidence>